<evidence type="ECO:0008006" key="3">
    <source>
        <dbReference type="Google" id="ProtNLM"/>
    </source>
</evidence>
<proteinExistence type="predicted"/>
<dbReference type="SUPFAM" id="SSF53448">
    <property type="entry name" value="Nucleotide-diphospho-sugar transferases"/>
    <property type="match status" value="1"/>
</dbReference>
<name>A0ABQ6GQD2_9GAMM</name>
<sequence>MSNLAKYLANYAQLEVRALNDFPAKLSYSHVVVIPAYKETSTFIETFLSSQLARQNVLLIIVINQPDIDSDIRPQQQLATEILKRGQVTWQQDNLTHVVFSFGNSACLLVDRYTHPIDVKQGVGLARKIGVDIACQLISQRNITTDWLHSTDADATLPDNYFTELINQIEQLCASKSTEPVVAACYDFHHVSANIELHLANQVYEQALRYYVAGLEYAGSAYSFFTIGSILAFKASAYASVRGFPKKSAGEDFYLLNKLAKMGQVIRVEKSVIRLAARTSDRVPFGTGPAVQQILTEQQSAANYRYYHPKVFRQLKCLIASFELLFEQTEQLANWYLLLGDELTAALKAIHFEHFISKQGRNDRRQFNKQLIVWFDAFKTLKLIHYLRDHYYPNIPLTDAIAQADFQLVK</sequence>
<organism evidence="1 2">
    <name type="scientific">Thalassotalea insulae</name>
    <dbReference type="NCBI Taxonomy" id="2056778"/>
    <lineage>
        <taxon>Bacteria</taxon>
        <taxon>Pseudomonadati</taxon>
        <taxon>Pseudomonadota</taxon>
        <taxon>Gammaproteobacteria</taxon>
        <taxon>Alteromonadales</taxon>
        <taxon>Colwelliaceae</taxon>
        <taxon>Thalassotalea</taxon>
    </lineage>
</organism>
<evidence type="ECO:0000313" key="2">
    <source>
        <dbReference type="Proteomes" id="UP001157186"/>
    </source>
</evidence>
<evidence type="ECO:0000313" key="1">
    <source>
        <dbReference type="EMBL" id="GLX76757.1"/>
    </source>
</evidence>
<gene>
    <name evidence="1" type="ORF">tinsulaeT_00970</name>
</gene>
<dbReference type="Proteomes" id="UP001157186">
    <property type="component" value="Unassembled WGS sequence"/>
</dbReference>
<dbReference type="InterPro" id="IPR029044">
    <property type="entry name" value="Nucleotide-diphossugar_trans"/>
</dbReference>
<dbReference type="Gene3D" id="3.90.550.10">
    <property type="entry name" value="Spore Coat Polysaccharide Biosynthesis Protein SpsA, Chain A"/>
    <property type="match status" value="1"/>
</dbReference>
<dbReference type="EMBL" id="BSST01000001">
    <property type="protein sequence ID" value="GLX76757.1"/>
    <property type="molecule type" value="Genomic_DNA"/>
</dbReference>
<comment type="caution">
    <text evidence="1">The sequence shown here is derived from an EMBL/GenBank/DDBJ whole genome shotgun (WGS) entry which is preliminary data.</text>
</comment>
<keyword evidence="2" id="KW-1185">Reference proteome</keyword>
<accession>A0ABQ6GQD2</accession>
<reference evidence="1 2" key="1">
    <citation type="submission" date="2023-03" db="EMBL/GenBank/DDBJ databases">
        <title>Draft genome sequence of Thalassotalea insulae KCTC 62186T.</title>
        <authorList>
            <person name="Sawabe T."/>
        </authorList>
    </citation>
    <scope>NUCLEOTIDE SEQUENCE [LARGE SCALE GENOMIC DNA]</scope>
    <source>
        <strain evidence="1 2">KCTC 62186</strain>
    </source>
</reference>
<dbReference type="RefSeq" id="WP_284242546.1">
    <property type="nucleotide sequence ID" value="NZ_BSST01000001.1"/>
</dbReference>
<protein>
    <recommendedName>
        <fullName evidence="3">Glycosyl transferase family 2</fullName>
    </recommendedName>
</protein>